<reference evidence="5" key="1">
    <citation type="submission" date="2021-02" db="EMBL/GenBank/DDBJ databases">
        <authorList>
            <person name="Dougan E. K."/>
            <person name="Rhodes N."/>
            <person name="Thang M."/>
            <person name="Chan C."/>
        </authorList>
    </citation>
    <scope>NUCLEOTIDE SEQUENCE</scope>
</reference>
<feature type="compositionally biased region" description="Polar residues" evidence="1">
    <location>
        <begin position="1084"/>
        <end position="1095"/>
    </location>
</feature>
<dbReference type="Proteomes" id="UP000649617">
    <property type="component" value="Unassembled WGS sequence"/>
</dbReference>
<feature type="transmembrane region" description="Helical" evidence="2">
    <location>
        <begin position="643"/>
        <end position="665"/>
    </location>
</feature>
<feature type="transmembrane region" description="Helical" evidence="2">
    <location>
        <begin position="739"/>
        <end position="762"/>
    </location>
</feature>
<protein>
    <recommendedName>
        <fullName evidence="4">Tyrosine-protein kinase ephrin type A/B receptor-like domain-containing protein</fullName>
    </recommendedName>
</protein>
<feature type="transmembrane region" description="Helical" evidence="2">
    <location>
        <begin position="932"/>
        <end position="953"/>
    </location>
</feature>
<dbReference type="AlphaFoldDB" id="A0A812XKZ6"/>
<feature type="chain" id="PRO_5033040371" description="Tyrosine-protein kinase ephrin type A/B receptor-like domain-containing protein" evidence="3">
    <location>
        <begin position="19"/>
        <end position="1138"/>
    </location>
</feature>
<keyword evidence="2" id="KW-1133">Transmembrane helix</keyword>
<keyword evidence="2" id="KW-0812">Transmembrane</keyword>
<evidence type="ECO:0000256" key="2">
    <source>
        <dbReference type="SAM" id="Phobius"/>
    </source>
</evidence>
<dbReference type="SUPFAM" id="SSF57184">
    <property type="entry name" value="Growth factor receptor domain"/>
    <property type="match status" value="1"/>
</dbReference>
<dbReference type="PANTHER" id="PTHR46967:SF2">
    <property type="entry name" value="SUSHI, VON WILLEBRAND FACTOR TYPE A, EGF AND PENTRAXIN DOMAIN-CONTAINING PROTEIN 1-LIKE"/>
    <property type="match status" value="1"/>
</dbReference>
<name>A0A812XKZ6_SYMPI</name>
<feature type="transmembrane region" description="Helical" evidence="2">
    <location>
        <begin position="965"/>
        <end position="991"/>
    </location>
</feature>
<evidence type="ECO:0000256" key="1">
    <source>
        <dbReference type="SAM" id="MobiDB-lite"/>
    </source>
</evidence>
<gene>
    <name evidence="5" type="ORF">SPIL2461_LOCUS21375</name>
</gene>
<accession>A0A812XKZ6</accession>
<keyword evidence="2" id="KW-0472">Membrane</keyword>
<feature type="domain" description="Tyrosine-protein kinase ephrin type A/B receptor-like" evidence="4">
    <location>
        <begin position="487"/>
        <end position="535"/>
    </location>
</feature>
<dbReference type="Gene3D" id="2.10.50.10">
    <property type="entry name" value="Tumor Necrosis Factor Receptor, subunit A, domain 2"/>
    <property type="match status" value="2"/>
</dbReference>
<dbReference type="Pfam" id="PF07699">
    <property type="entry name" value="Ephrin_rec_like"/>
    <property type="match status" value="1"/>
</dbReference>
<dbReference type="SMART" id="SM01411">
    <property type="entry name" value="Ephrin_rec_like"/>
    <property type="match status" value="2"/>
</dbReference>
<dbReference type="OrthoDB" id="422238at2759"/>
<feature type="transmembrane region" description="Helical" evidence="2">
    <location>
        <begin position="677"/>
        <end position="702"/>
    </location>
</feature>
<dbReference type="InterPro" id="IPR009030">
    <property type="entry name" value="Growth_fac_rcpt_cys_sf"/>
</dbReference>
<evidence type="ECO:0000313" key="6">
    <source>
        <dbReference type="Proteomes" id="UP000649617"/>
    </source>
</evidence>
<comment type="caution">
    <text evidence="5">The sequence shown here is derived from an EMBL/GenBank/DDBJ whole genome shotgun (WGS) entry which is preliminary data.</text>
</comment>
<keyword evidence="6" id="KW-1185">Reference proteome</keyword>
<evidence type="ECO:0000259" key="4">
    <source>
        <dbReference type="Pfam" id="PF07699"/>
    </source>
</evidence>
<keyword evidence="3" id="KW-0732">Signal</keyword>
<proteinExistence type="predicted"/>
<evidence type="ECO:0000313" key="5">
    <source>
        <dbReference type="EMBL" id="CAE7742229.1"/>
    </source>
</evidence>
<dbReference type="InterPro" id="IPR011641">
    <property type="entry name" value="Tyr-kin_ephrin_A/B_rcpt-like"/>
</dbReference>
<feature type="transmembrane region" description="Helical" evidence="2">
    <location>
        <begin position="823"/>
        <end position="848"/>
    </location>
</feature>
<feature type="signal peptide" evidence="3">
    <location>
        <begin position="1"/>
        <end position="18"/>
    </location>
</feature>
<feature type="region of interest" description="Disordered" evidence="1">
    <location>
        <begin position="1084"/>
        <end position="1138"/>
    </location>
</feature>
<feature type="transmembrane region" description="Helical" evidence="2">
    <location>
        <begin position="876"/>
        <end position="897"/>
    </location>
</feature>
<feature type="transmembrane region" description="Helical" evidence="2">
    <location>
        <begin position="903"/>
        <end position="920"/>
    </location>
</feature>
<evidence type="ECO:0000256" key="3">
    <source>
        <dbReference type="SAM" id="SignalP"/>
    </source>
</evidence>
<dbReference type="PANTHER" id="PTHR46967">
    <property type="entry name" value="INSULIN-LIKE GROWTH FACTOR BINDING PROTEIN,N-TERMINAL"/>
    <property type="match status" value="1"/>
</dbReference>
<dbReference type="EMBL" id="CAJNIZ010046182">
    <property type="protein sequence ID" value="CAE7742229.1"/>
    <property type="molecule type" value="Genomic_DNA"/>
</dbReference>
<sequence>MLLLRLLIAACFTPLARSTGTCLPNAIHPNQRKNLTNPDGESFPLNVLLHTWPSALLTSAVYETLLQEVMGYAVAINPERASLTTESYYALIGCTDFLSPSADKGCATRSHRIHMVVDSWWAGFASAYDVLKATFGSDTFPITQGDMGYSGQSALYFRSAQQEAAMREDGVAMEYFRSWNATWHSPTSYFDNIESVNKSQLGRCNSTGQFNVDQLWRDYLAFSGDLDGVVNTSGKFSAMCEDGFWWKGPACRNSDETCVPCFLDEATQGLHEVVVKIAAFNMPMAVAATLGYAYVTYPRIYKSVFFWFQPDATFLDTNPVKMIFPPFSQQEWAVGDLSSEAASLPLKKVVNFQLPSLAPDLIKFLEESTFELQNVKDMMTDLLANPSDSRHDVACRWLRTNEATWGRWIPDQSSCSPGQGMFHELQNEYVDSRSANVSMIQCRPCQAGRFSKRLLDAQGLTHVCEDCPAGKSLTVAGATACEPCARGKFKNQTGTEDCGFCLQGFYQDEQGAAECKECPNGTSTLVLGSPSASNCGCASGSIDTSEGQTICTLCPEGLNCPFMSALSTLAGASPQPGIDSPTVQEGYFSTAEEPLAMYKCGMAAHCPGGKPDSCGAGLVGIPCGDCEANMYWSAGACVQCSDWAAGMWVMSFVMICIGLIAAYYLMNSPVTGKATTLMTTTASFGMMVNMMQSVGLIGMMSISWPVEMQGLMAFARFFAFDLDGLAFACMAGSQPVGRYIASVLFFPFGVSWLYTCGCISWMTKARQWAPAKLYSTMGQFFQVGFSTMSGMAMRPYICYDHPNGQRSVSSYPNIFCGSDEHTAMVIAGSLLLAIGVIGFWVVCLYAAISIPRWSCIGDTKLVQSARFLVFRFRLDVWWYGVPLLLRGPLLALCVVLWPNTPAFQVLSAGIILLIYVSVEMRAWPWKSPLLNVIDYLVSTVLTVLLFTTAFSVPDVSSEASGFLRGFMTACMGSLFGVVGLMCALTSSALVYRAGMGSRNELSILTLGKVPASTDLANSLLKLSGDSELLEKEPLIKKLDAMGVYDLRLLQQCLDLISSEIQSLERTTSARVKASAFTAPAVRATTSSRDSSISRKTQTRHTEKEMSDMPAINSTAEPEEPEIPVRASDHDQDVQTAIV</sequence>
<organism evidence="5 6">
    <name type="scientific">Symbiodinium pilosum</name>
    <name type="common">Dinoflagellate</name>
    <dbReference type="NCBI Taxonomy" id="2952"/>
    <lineage>
        <taxon>Eukaryota</taxon>
        <taxon>Sar</taxon>
        <taxon>Alveolata</taxon>
        <taxon>Dinophyceae</taxon>
        <taxon>Suessiales</taxon>
        <taxon>Symbiodiniaceae</taxon>
        <taxon>Symbiodinium</taxon>
    </lineage>
</organism>